<dbReference type="Pfam" id="PF03936">
    <property type="entry name" value="Terpene_synth_C"/>
    <property type="match status" value="1"/>
</dbReference>
<dbReference type="InterPro" id="IPR001906">
    <property type="entry name" value="Terpene_synth_N"/>
</dbReference>
<dbReference type="Gene3D" id="1.50.10.130">
    <property type="entry name" value="Terpene synthase, N-terminal domain"/>
    <property type="match status" value="1"/>
</dbReference>
<keyword evidence="2" id="KW-0963">Cytoplasm</keyword>
<dbReference type="FunFam" id="1.10.600.10:FF:000007">
    <property type="entry name" value="Isoprene synthase, chloroplastic"/>
    <property type="match status" value="1"/>
</dbReference>
<dbReference type="InterPro" id="IPR034741">
    <property type="entry name" value="Terpene_cyclase-like_1_C"/>
</dbReference>
<dbReference type="GO" id="GO:0016102">
    <property type="term" value="P:diterpenoid biosynthetic process"/>
    <property type="evidence" value="ECO:0007669"/>
    <property type="project" value="InterPro"/>
</dbReference>
<dbReference type="SUPFAM" id="SSF48239">
    <property type="entry name" value="Terpenoid cyclases/Protein prenyltransferases"/>
    <property type="match status" value="1"/>
</dbReference>
<dbReference type="SFLD" id="SFLDG01019">
    <property type="entry name" value="Terpene_Cyclase_Like_1_C_Termi"/>
    <property type="match status" value="1"/>
</dbReference>
<dbReference type="SUPFAM" id="SSF48576">
    <property type="entry name" value="Terpenoid synthases"/>
    <property type="match status" value="1"/>
</dbReference>
<keyword evidence="3" id="KW-0479">Metal-binding</keyword>
<dbReference type="Gene3D" id="1.10.600.10">
    <property type="entry name" value="Farnesyl Diphosphate Synthase"/>
    <property type="match status" value="1"/>
</dbReference>
<reference evidence="6" key="1">
    <citation type="journal article" date="2021" name="Planta">
        <title>Comparative transcriptome analysis of sesquiterpene biosynthesis and functional characterization of sesquiterpene synthases in Leonurus sibiricus L.</title>
        <authorList>
            <person name="Yan X."/>
            <person name="Li W."/>
            <person name="Liang D."/>
            <person name="Zhao G."/>
            <person name="Caiyin Q."/>
            <person name="Qiao J."/>
        </authorList>
    </citation>
    <scope>NUCLEOTIDE SEQUENCE</scope>
</reference>
<dbReference type="EMBL" id="MT925721">
    <property type="protein sequence ID" value="QXY08396.1"/>
    <property type="molecule type" value="mRNA"/>
</dbReference>
<sequence>MEIASSANLPRRTANYKPNIWNYDRFESLSSNYHEEKYVREAETLKEEVGCALKKKQQDPFDRLELIDLINKLGLSHYFENEISECVNEIACIKNISICMHHYHHHLLYFRILRQYGYHVPQDEIVQLLRSHFEWGDKALVEIFEASHLEVEDEFLVDRAKAAISNVDDPPNYPTHWSVSWFNAKKYIKPANKSVLHRLAGLSYNMIQAHHQMELKAILRWWRNLELLQVLTFTRDRVVESFLWAVGVAYEPQYSSLRTWLTKAIVLVLIIDDVYDIYASDHELDHFTTAVERWDPSEIEELPEAIRRCFWTLYETTEEMDRQVQKEKGCKSILPHLKKLWTDFCKALHVEAKWYHTSLCPSLSEYLDNGWTSSSGPLLSFHILLGIGENIAETMAAFNSNQEIIHQASLIIRLCNDQGTSKAEVERGDAPSSIRCYMIEENATEEEGRGHMRNLISDSWKKINGLLIKTPATQQRMIRYVVNTARVANFIYQNGDGFGNQDRETRAQVLSCLIHPLPLISHLPN</sequence>
<dbReference type="Pfam" id="PF01397">
    <property type="entry name" value="Terpene_synth"/>
    <property type="match status" value="1"/>
</dbReference>
<dbReference type="PANTHER" id="PTHR31225">
    <property type="entry name" value="OS04G0344100 PROTEIN-RELATED"/>
    <property type="match status" value="1"/>
</dbReference>
<dbReference type="InterPro" id="IPR044814">
    <property type="entry name" value="Terpene_cyclase_plant_C1"/>
</dbReference>
<dbReference type="InterPro" id="IPR008949">
    <property type="entry name" value="Isoprenoid_synthase_dom_sf"/>
</dbReference>
<dbReference type="InterPro" id="IPR008930">
    <property type="entry name" value="Terpenoid_cyclase/PrenylTrfase"/>
</dbReference>
<dbReference type="GO" id="GO:0000287">
    <property type="term" value="F:magnesium ion binding"/>
    <property type="evidence" value="ECO:0007669"/>
    <property type="project" value="InterPro"/>
</dbReference>
<dbReference type="EC" id="4.2.3.46" evidence="6"/>
<dbReference type="SFLD" id="SFLDS00005">
    <property type="entry name" value="Isoprenoid_Synthase_Type_I"/>
    <property type="match status" value="1"/>
</dbReference>
<evidence type="ECO:0000256" key="2">
    <source>
        <dbReference type="ARBA" id="ARBA00022490"/>
    </source>
</evidence>
<feature type="domain" description="Terpene synthase metal-binding" evidence="5">
    <location>
        <begin position="224"/>
        <end position="462"/>
    </location>
</feature>
<evidence type="ECO:0000256" key="1">
    <source>
        <dbReference type="ARBA" id="ARBA00004496"/>
    </source>
</evidence>
<dbReference type="GO" id="GO:0051762">
    <property type="term" value="P:sesquiterpene biosynthetic process"/>
    <property type="evidence" value="ECO:0007669"/>
    <property type="project" value="UniProtKB-ARBA"/>
</dbReference>
<name>A0A8F8AI47_9LAMI</name>
<dbReference type="GO" id="GO:0010333">
    <property type="term" value="F:terpene synthase activity"/>
    <property type="evidence" value="ECO:0007669"/>
    <property type="project" value="InterPro"/>
</dbReference>
<comment type="subcellular location">
    <subcellularLocation>
        <location evidence="1">Cytoplasm</location>
    </subcellularLocation>
</comment>
<dbReference type="AlphaFoldDB" id="A0A8F8AI47"/>
<evidence type="ECO:0000259" key="5">
    <source>
        <dbReference type="Pfam" id="PF03936"/>
    </source>
</evidence>
<proteinExistence type="evidence at transcript level"/>
<dbReference type="InterPro" id="IPR050148">
    <property type="entry name" value="Terpene_synthase-like"/>
</dbReference>
<dbReference type="InterPro" id="IPR036965">
    <property type="entry name" value="Terpene_synth_N_sf"/>
</dbReference>
<dbReference type="SMR" id="A0A8F8AI47"/>
<evidence type="ECO:0000256" key="3">
    <source>
        <dbReference type="ARBA" id="ARBA00022723"/>
    </source>
</evidence>
<dbReference type="PANTHER" id="PTHR31225:SF94">
    <property type="entry name" value="ALPHA-FARNESENE SYNTHASE"/>
    <property type="match status" value="1"/>
</dbReference>
<keyword evidence="6" id="KW-0456">Lyase</keyword>
<dbReference type="GO" id="GO:0005737">
    <property type="term" value="C:cytoplasm"/>
    <property type="evidence" value="ECO:0007669"/>
    <property type="project" value="UniProtKB-SubCell"/>
</dbReference>
<evidence type="ECO:0000313" key="6">
    <source>
        <dbReference type="EMBL" id="QXY08396.1"/>
    </source>
</evidence>
<organism evidence="6">
    <name type="scientific">Leonurus sibiricus</name>
    <name type="common">Siberian motherwort</name>
    <dbReference type="NCBI Taxonomy" id="405945"/>
    <lineage>
        <taxon>Eukaryota</taxon>
        <taxon>Viridiplantae</taxon>
        <taxon>Streptophyta</taxon>
        <taxon>Embryophyta</taxon>
        <taxon>Tracheophyta</taxon>
        <taxon>Spermatophyta</taxon>
        <taxon>Magnoliopsida</taxon>
        <taxon>eudicotyledons</taxon>
        <taxon>Gunneridae</taxon>
        <taxon>Pentapetalae</taxon>
        <taxon>asterids</taxon>
        <taxon>lamiids</taxon>
        <taxon>Lamiales</taxon>
        <taxon>Lamiaceae</taxon>
        <taxon>Lamioideae</taxon>
        <taxon>Leonureae</taxon>
        <taxon>Leonurus</taxon>
    </lineage>
</organism>
<evidence type="ECO:0000259" key="4">
    <source>
        <dbReference type="Pfam" id="PF01397"/>
    </source>
</evidence>
<feature type="domain" description="Terpene synthase N-terminal" evidence="4">
    <location>
        <begin position="21"/>
        <end position="161"/>
    </location>
</feature>
<accession>A0A8F8AI47</accession>
<protein>
    <submittedName>
        <fullName evidence="6">Alpha-farnesene synthase</fullName>
        <ecNumber evidence="6">4.2.3.46</ecNumber>
    </submittedName>
</protein>
<dbReference type="CDD" id="cd00684">
    <property type="entry name" value="Terpene_cyclase_plant_C1"/>
    <property type="match status" value="1"/>
</dbReference>
<dbReference type="InterPro" id="IPR005630">
    <property type="entry name" value="Terpene_synthase_metal-bd"/>
</dbReference>